<organism evidence="1 2">
    <name type="scientific">Flavobacterium collinsii</name>
    <dbReference type="NCBI Taxonomy" id="1114861"/>
    <lineage>
        <taxon>Bacteria</taxon>
        <taxon>Pseudomonadati</taxon>
        <taxon>Bacteroidota</taxon>
        <taxon>Flavobacteriia</taxon>
        <taxon>Flavobacteriales</taxon>
        <taxon>Flavobacteriaceae</taxon>
        <taxon>Flavobacterium</taxon>
    </lineage>
</organism>
<dbReference type="EMBL" id="CADCST010000077">
    <property type="protein sequence ID" value="CAA9197683.1"/>
    <property type="molecule type" value="Genomic_DNA"/>
</dbReference>
<name>A0ABN7ELB2_9FLAO</name>
<evidence type="ECO:0000313" key="1">
    <source>
        <dbReference type="EMBL" id="CAA9197683.1"/>
    </source>
</evidence>
<evidence type="ECO:0000313" key="2">
    <source>
        <dbReference type="Proteomes" id="UP000474567"/>
    </source>
</evidence>
<comment type="caution">
    <text evidence="1">The sequence shown here is derived from an EMBL/GenBank/DDBJ whole genome shotgun (WGS) entry which is preliminary data.</text>
</comment>
<gene>
    <name evidence="1" type="ORF">FLACOL7796_01794</name>
</gene>
<protein>
    <submittedName>
        <fullName evidence="1">Uncharacterized protein</fullName>
    </submittedName>
</protein>
<dbReference type="Proteomes" id="UP000474567">
    <property type="component" value="Unassembled WGS sequence"/>
</dbReference>
<keyword evidence="2" id="KW-1185">Reference proteome</keyword>
<proteinExistence type="predicted"/>
<accession>A0ABN7ELB2</accession>
<reference evidence="1 2" key="1">
    <citation type="submission" date="2020-02" db="EMBL/GenBank/DDBJ databases">
        <authorList>
            <person name="Criscuolo A."/>
        </authorList>
    </citation>
    <scope>NUCLEOTIDE SEQUENCE [LARGE SCALE GENOMIC DNA]</scope>
    <source>
        <strain evidence="1">CECT7796</strain>
    </source>
</reference>
<sequence length="83" mass="10093">MLLHFYAFKTLCFYFKLFVYKPYFLPCLNRSCITCTKTLRQIKRLIFLLTAAWDTLVLKGSVWHFDLVQSFRKQDFTLQSDFY</sequence>